<dbReference type="PROSITE" id="PS51257">
    <property type="entry name" value="PROKAR_LIPOPROTEIN"/>
    <property type="match status" value="1"/>
</dbReference>
<reference evidence="2 3" key="1">
    <citation type="submission" date="2017-09" db="EMBL/GenBank/DDBJ databases">
        <title>Whole genomes of Flavobacteriaceae.</title>
        <authorList>
            <person name="Stine C."/>
            <person name="Li C."/>
            <person name="Tadesse D."/>
        </authorList>
    </citation>
    <scope>NUCLEOTIDE SEQUENCE [LARGE SCALE GENOMIC DNA]</scope>
    <source>
        <strain evidence="2 3">ATCC 35036</strain>
    </source>
</reference>
<proteinExistence type="predicted"/>
<evidence type="ECO:0000313" key="2">
    <source>
        <dbReference type="EMBL" id="PDS22473.1"/>
    </source>
</evidence>
<name>A0A2H3K931_9FLAO</name>
<evidence type="ECO:0000313" key="3">
    <source>
        <dbReference type="Proteomes" id="UP000220828"/>
    </source>
</evidence>
<feature type="signal peptide" evidence="1">
    <location>
        <begin position="1"/>
        <end position="22"/>
    </location>
</feature>
<dbReference type="EMBL" id="PCMW01000089">
    <property type="protein sequence ID" value="PDS22473.1"/>
    <property type="molecule type" value="Genomic_DNA"/>
</dbReference>
<comment type="caution">
    <text evidence="2">The sequence shown here is derived from an EMBL/GenBank/DDBJ whole genome shotgun (WGS) entry which is preliminary data.</text>
</comment>
<feature type="chain" id="PRO_5013729494" description="Lipoprotein" evidence="1">
    <location>
        <begin position="23"/>
        <end position="321"/>
    </location>
</feature>
<dbReference type="Proteomes" id="UP000220828">
    <property type="component" value="Unassembled WGS sequence"/>
</dbReference>
<sequence length="321" mass="35859">MKHTNAKIIAVFLILISLISCSKDDEIIQEEAVNEKVNELIEFKIDGKTYKSINNGTGLTLLGTNYQGSASISVKNGNIAEYFYDLKYIFTEGGQLLSFELEETKYNAGNNILKIFKTPTYKPLNSFQINKFEINETSKKITIEFSGILNSTTNSQERRVIEGKIFHSCGAMSPWGRDYCYMKSNGGTSNYLSSYFQVGGNGSGNQNIDYVSGDGRNISIQLNQPLTNFTNLSFDENSTNNKVIYRKALSPFIINDNNLGSLHSHQQWQSFRTSGNLVVTNIYNGTKPSGGIHVKGIINLTVKDQNNNIIEIIDLEFVTNN</sequence>
<evidence type="ECO:0008006" key="4">
    <source>
        <dbReference type="Google" id="ProtNLM"/>
    </source>
</evidence>
<keyword evidence="1" id="KW-0732">Signal</keyword>
<organism evidence="2 3">
    <name type="scientific">Flavobacterium branchiophilum</name>
    <dbReference type="NCBI Taxonomy" id="55197"/>
    <lineage>
        <taxon>Bacteria</taxon>
        <taxon>Pseudomonadati</taxon>
        <taxon>Bacteroidota</taxon>
        <taxon>Flavobacteriia</taxon>
        <taxon>Flavobacteriales</taxon>
        <taxon>Flavobacteriaceae</taxon>
        <taxon>Flavobacterium</taxon>
    </lineage>
</organism>
<dbReference type="AlphaFoldDB" id="A0A2H3K931"/>
<gene>
    <name evidence="2" type="ORF">B0A77_13385</name>
</gene>
<protein>
    <recommendedName>
        <fullName evidence="4">Lipoprotein</fullName>
    </recommendedName>
</protein>
<accession>A0A2H3K931</accession>
<dbReference type="RefSeq" id="WP_014083452.1">
    <property type="nucleotide sequence ID" value="NZ_CBCSFI010000010.1"/>
</dbReference>
<evidence type="ECO:0000256" key="1">
    <source>
        <dbReference type="SAM" id="SignalP"/>
    </source>
</evidence>